<dbReference type="EMBL" id="JAEQND010000008">
    <property type="protein sequence ID" value="MBL0426472.1"/>
    <property type="molecule type" value="Genomic_DNA"/>
</dbReference>
<keyword evidence="6" id="KW-1185">Reference proteome</keyword>
<dbReference type="SMART" id="SM00345">
    <property type="entry name" value="HTH_GNTR"/>
    <property type="match status" value="1"/>
</dbReference>
<dbReference type="SMART" id="SM00866">
    <property type="entry name" value="UTRA"/>
    <property type="match status" value="1"/>
</dbReference>
<protein>
    <submittedName>
        <fullName evidence="5">GntR family transcriptional regulator</fullName>
    </submittedName>
</protein>
<dbReference type="InterPro" id="IPR011663">
    <property type="entry name" value="UTRA"/>
</dbReference>
<reference evidence="5 6" key="1">
    <citation type="journal article" date="2017" name="Int. J. Syst. Evol. Microbiol.">
        <title>Ramlibacter alkalitolerans sp. nov., alkali-tolerant bacterium isolated from soil of ginseng.</title>
        <authorList>
            <person name="Lee D.H."/>
            <person name="Cha C.J."/>
        </authorList>
    </citation>
    <scope>NUCLEOTIDE SEQUENCE [LARGE SCALE GENOMIC DNA]</scope>
    <source>
        <strain evidence="5 6">KACC 19305</strain>
    </source>
</reference>
<evidence type="ECO:0000313" key="5">
    <source>
        <dbReference type="EMBL" id="MBL0426472.1"/>
    </source>
</evidence>
<evidence type="ECO:0000259" key="4">
    <source>
        <dbReference type="PROSITE" id="PS50949"/>
    </source>
</evidence>
<name>A0ABS1JQF3_9BURK</name>
<evidence type="ECO:0000256" key="1">
    <source>
        <dbReference type="ARBA" id="ARBA00023015"/>
    </source>
</evidence>
<dbReference type="InterPro" id="IPR050679">
    <property type="entry name" value="Bact_HTH_transcr_reg"/>
</dbReference>
<dbReference type="Proteomes" id="UP000622707">
    <property type="component" value="Unassembled WGS sequence"/>
</dbReference>
<sequence>MADPAVTAGRTKQGLVADALSSEIQRGKYRIGELLPSEPQLSQRFGVSRHTVRAALRALQQLGLVSSQQGVGTLVQDTRVQSRYSHSFDTAEDLLQYAASTPVRVLGRDEVEVDAARAAQFGCKAGEHWWRLCTLRTNPSGRTVVGYSEIYLPLAFGAVLDEAATSREPVFALVERRFHESIVEIQQDIACVPRLSREECAHLELPPRSPGLEINRRYVGRNGRVLEVTRSVHPPEVFRYSMRVQLRHGTST</sequence>
<dbReference type="PANTHER" id="PTHR44846">
    <property type="entry name" value="MANNOSYL-D-GLYCERATE TRANSPORT/METABOLISM SYSTEM REPRESSOR MNGR-RELATED"/>
    <property type="match status" value="1"/>
</dbReference>
<dbReference type="PROSITE" id="PS50949">
    <property type="entry name" value="HTH_GNTR"/>
    <property type="match status" value="1"/>
</dbReference>
<dbReference type="InterPro" id="IPR000524">
    <property type="entry name" value="Tscrpt_reg_HTH_GntR"/>
</dbReference>
<proteinExistence type="predicted"/>
<dbReference type="PANTHER" id="PTHR44846:SF1">
    <property type="entry name" value="MANNOSYL-D-GLYCERATE TRANSPORT_METABOLISM SYSTEM REPRESSOR MNGR-RELATED"/>
    <property type="match status" value="1"/>
</dbReference>
<evidence type="ECO:0000256" key="3">
    <source>
        <dbReference type="ARBA" id="ARBA00023163"/>
    </source>
</evidence>
<feature type="domain" description="HTH gntR-type" evidence="4">
    <location>
        <begin position="10"/>
        <end position="78"/>
    </location>
</feature>
<dbReference type="InterPro" id="IPR036388">
    <property type="entry name" value="WH-like_DNA-bd_sf"/>
</dbReference>
<keyword evidence="1" id="KW-0805">Transcription regulation</keyword>
<dbReference type="Pfam" id="PF07702">
    <property type="entry name" value="UTRA"/>
    <property type="match status" value="1"/>
</dbReference>
<dbReference type="Gene3D" id="1.10.10.10">
    <property type="entry name" value="Winged helix-like DNA-binding domain superfamily/Winged helix DNA-binding domain"/>
    <property type="match status" value="1"/>
</dbReference>
<organism evidence="5 6">
    <name type="scientific">Ramlibacter alkalitolerans</name>
    <dbReference type="NCBI Taxonomy" id="2039631"/>
    <lineage>
        <taxon>Bacteria</taxon>
        <taxon>Pseudomonadati</taxon>
        <taxon>Pseudomonadota</taxon>
        <taxon>Betaproteobacteria</taxon>
        <taxon>Burkholderiales</taxon>
        <taxon>Comamonadaceae</taxon>
        <taxon>Ramlibacter</taxon>
    </lineage>
</organism>
<evidence type="ECO:0000313" key="6">
    <source>
        <dbReference type="Proteomes" id="UP000622707"/>
    </source>
</evidence>
<keyword evidence="3" id="KW-0804">Transcription</keyword>
<dbReference type="Gene3D" id="3.40.1410.10">
    <property type="entry name" value="Chorismate lyase-like"/>
    <property type="match status" value="1"/>
</dbReference>
<dbReference type="PRINTS" id="PR00035">
    <property type="entry name" value="HTHGNTR"/>
</dbReference>
<accession>A0ABS1JQF3</accession>
<keyword evidence="2" id="KW-0238">DNA-binding</keyword>
<dbReference type="CDD" id="cd07377">
    <property type="entry name" value="WHTH_GntR"/>
    <property type="match status" value="1"/>
</dbReference>
<dbReference type="InterPro" id="IPR028978">
    <property type="entry name" value="Chorismate_lyase_/UTRA_dom_sf"/>
</dbReference>
<gene>
    <name evidence="5" type="ORF">JI746_15265</name>
</gene>
<evidence type="ECO:0000256" key="2">
    <source>
        <dbReference type="ARBA" id="ARBA00023125"/>
    </source>
</evidence>
<comment type="caution">
    <text evidence="5">The sequence shown here is derived from an EMBL/GenBank/DDBJ whole genome shotgun (WGS) entry which is preliminary data.</text>
</comment>
<dbReference type="Pfam" id="PF00392">
    <property type="entry name" value="GntR"/>
    <property type="match status" value="1"/>
</dbReference>
<dbReference type="RefSeq" id="WP_201690634.1">
    <property type="nucleotide sequence ID" value="NZ_JAEQND010000008.1"/>
</dbReference>
<dbReference type="SUPFAM" id="SSF64288">
    <property type="entry name" value="Chorismate lyase-like"/>
    <property type="match status" value="1"/>
</dbReference>
<dbReference type="SUPFAM" id="SSF46785">
    <property type="entry name" value="Winged helix' DNA-binding domain"/>
    <property type="match status" value="1"/>
</dbReference>
<dbReference type="InterPro" id="IPR036390">
    <property type="entry name" value="WH_DNA-bd_sf"/>
</dbReference>